<dbReference type="InterPro" id="IPR003754">
    <property type="entry name" value="4pyrrol_synth_uPrphyn_synth"/>
</dbReference>
<dbReference type="InterPro" id="IPR039793">
    <property type="entry name" value="UROS/Hem4"/>
</dbReference>
<accession>A0AAD4HF62</accession>
<gene>
    <name evidence="2" type="ORF">F5891DRAFT_962208</name>
</gene>
<sequence length="293" mass="32176">MSNVLLLRAANQDSPDRYEDAFRSRGYHPISVPVLESVTVGCEELARRLSIGPEKQSLSGVIITSQRAVEAWSEAAQALIIADSNMPLKPESDWWSVPFYAVGEATSVALRDLSEKIPLYTPRDIRGGSETGTAERLAGFILKDLPSDGTSKKLLYLTGDKNRDILPRILESDGVTLDSLQVYATQGSSMFPHDLSLALEHQGLSWGWIVYFAPSVAEFVTPILRNHFTLPAVNSSIEDYSRLSEHHHVKVAAIGPTTESFLQQILKLSVAVTARNPKPDDLADGVLQHDEAQ</sequence>
<comment type="caution">
    <text evidence="2">The sequence shown here is derived from an EMBL/GenBank/DDBJ whole genome shotgun (WGS) entry which is preliminary data.</text>
</comment>
<feature type="domain" description="Tetrapyrrole biosynthesis uroporphyrinogen III synthase" evidence="1">
    <location>
        <begin position="16"/>
        <end position="283"/>
    </location>
</feature>
<reference evidence="2" key="1">
    <citation type="journal article" date="2020" name="New Phytol.">
        <title>Comparative genomics reveals dynamic genome evolution in host specialist ectomycorrhizal fungi.</title>
        <authorList>
            <person name="Lofgren L.A."/>
            <person name="Nguyen N.H."/>
            <person name="Vilgalys R."/>
            <person name="Ruytinx J."/>
            <person name="Liao H.L."/>
            <person name="Branco S."/>
            <person name="Kuo A."/>
            <person name="LaButti K."/>
            <person name="Lipzen A."/>
            <person name="Andreopoulos W."/>
            <person name="Pangilinan J."/>
            <person name="Riley R."/>
            <person name="Hundley H."/>
            <person name="Na H."/>
            <person name="Barry K."/>
            <person name="Grigoriev I.V."/>
            <person name="Stajich J.E."/>
            <person name="Kennedy P.G."/>
        </authorList>
    </citation>
    <scope>NUCLEOTIDE SEQUENCE</scope>
    <source>
        <strain evidence="2">FC203</strain>
    </source>
</reference>
<organism evidence="2 3">
    <name type="scientific">Suillus fuscotomentosus</name>
    <dbReference type="NCBI Taxonomy" id="1912939"/>
    <lineage>
        <taxon>Eukaryota</taxon>
        <taxon>Fungi</taxon>
        <taxon>Dikarya</taxon>
        <taxon>Basidiomycota</taxon>
        <taxon>Agaricomycotina</taxon>
        <taxon>Agaricomycetes</taxon>
        <taxon>Agaricomycetidae</taxon>
        <taxon>Boletales</taxon>
        <taxon>Suillineae</taxon>
        <taxon>Suillaceae</taxon>
        <taxon>Suillus</taxon>
    </lineage>
</organism>
<dbReference type="GeneID" id="64670183"/>
<dbReference type="GO" id="GO:0005829">
    <property type="term" value="C:cytosol"/>
    <property type="evidence" value="ECO:0007669"/>
    <property type="project" value="TreeGrafter"/>
</dbReference>
<dbReference type="PANTHER" id="PTHR12390:SF0">
    <property type="entry name" value="UROPORPHYRINOGEN-III SYNTHASE"/>
    <property type="match status" value="1"/>
</dbReference>
<evidence type="ECO:0000313" key="3">
    <source>
        <dbReference type="Proteomes" id="UP001195769"/>
    </source>
</evidence>
<dbReference type="GO" id="GO:0006780">
    <property type="term" value="P:uroporphyrinogen III biosynthetic process"/>
    <property type="evidence" value="ECO:0007669"/>
    <property type="project" value="InterPro"/>
</dbReference>
<name>A0AAD4HF62_9AGAM</name>
<dbReference type="Pfam" id="PF02602">
    <property type="entry name" value="HEM4"/>
    <property type="match status" value="1"/>
</dbReference>
<protein>
    <submittedName>
        <fullName evidence="2">Tetrapyrrole biosynthesis, uroporphyrinogen III synthase</fullName>
    </submittedName>
</protein>
<dbReference type="CDD" id="cd06578">
    <property type="entry name" value="HemD"/>
    <property type="match status" value="1"/>
</dbReference>
<dbReference type="GO" id="GO:0004852">
    <property type="term" value="F:uroporphyrinogen-III synthase activity"/>
    <property type="evidence" value="ECO:0007669"/>
    <property type="project" value="InterPro"/>
</dbReference>
<dbReference type="SUPFAM" id="SSF69618">
    <property type="entry name" value="HemD-like"/>
    <property type="match status" value="1"/>
</dbReference>
<dbReference type="InterPro" id="IPR036108">
    <property type="entry name" value="4pyrrol_syn_uPrphyn_synt_sf"/>
</dbReference>
<evidence type="ECO:0000313" key="2">
    <source>
        <dbReference type="EMBL" id="KAG1893936.1"/>
    </source>
</evidence>
<dbReference type="AlphaFoldDB" id="A0AAD4HF62"/>
<evidence type="ECO:0000259" key="1">
    <source>
        <dbReference type="Pfam" id="PF02602"/>
    </source>
</evidence>
<dbReference type="EMBL" id="JABBWK010000087">
    <property type="protein sequence ID" value="KAG1893936.1"/>
    <property type="molecule type" value="Genomic_DNA"/>
</dbReference>
<dbReference type="Proteomes" id="UP001195769">
    <property type="component" value="Unassembled WGS sequence"/>
</dbReference>
<dbReference type="Gene3D" id="3.40.50.10090">
    <property type="match status" value="2"/>
</dbReference>
<proteinExistence type="predicted"/>
<dbReference type="PANTHER" id="PTHR12390">
    <property type="entry name" value="UROPORPHYRINOGEN III SYNTHASE"/>
    <property type="match status" value="1"/>
</dbReference>
<dbReference type="RefSeq" id="XP_041219512.1">
    <property type="nucleotide sequence ID" value="XM_041375885.1"/>
</dbReference>
<keyword evidence="3" id="KW-1185">Reference proteome</keyword>